<reference evidence="2 3" key="1">
    <citation type="submission" date="2023-07" db="EMBL/GenBank/DDBJ databases">
        <title>Sorghum-associated microbial communities from plants grown in Nebraska, USA.</title>
        <authorList>
            <person name="Schachtman D."/>
        </authorList>
    </citation>
    <scope>NUCLEOTIDE SEQUENCE [LARGE SCALE GENOMIC DNA]</scope>
    <source>
        <strain evidence="2 3">BE107</strain>
    </source>
</reference>
<evidence type="ECO:0000256" key="1">
    <source>
        <dbReference type="SAM" id="SignalP"/>
    </source>
</evidence>
<sequence length="127" mass="13526">MKFFALIALMALSGPVWSETGLGPDYAVAKTLADQDEASLAPAESASLRELQGKLLGEAVAACATPTPDLSPFVVVMELGPDGKVVRTWLEGSSLLGMCFRKYVAGRTLIVPSRVPFYTSIELSFSK</sequence>
<gene>
    <name evidence="2" type="ORF">J2W94_000738</name>
</gene>
<name>A0ABU1RNX4_9GAMM</name>
<keyword evidence="1" id="KW-0732">Signal</keyword>
<feature type="signal peptide" evidence="1">
    <location>
        <begin position="1"/>
        <end position="18"/>
    </location>
</feature>
<organism evidence="2 3">
    <name type="scientific">Pseudoxanthomonas sacheonensis</name>
    <dbReference type="NCBI Taxonomy" id="443615"/>
    <lineage>
        <taxon>Bacteria</taxon>
        <taxon>Pseudomonadati</taxon>
        <taxon>Pseudomonadota</taxon>
        <taxon>Gammaproteobacteria</taxon>
        <taxon>Lysobacterales</taxon>
        <taxon>Lysobacteraceae</taxon>
        <taxon>Pseudoxanthomonas</taxon>
    </lineage>
</organism>
<proteinExistence type="predicted"/>
<evidence type="ECO:0000313" key="2">
    <source>
        <dbReference type="EMBL" id="MDR6840474.1"/>
    </source>
</evidence>
<keyword evidence="3" id="KW-1185">Reference proteome</keyword>
<dbReference type="Proteomes" id="UP001254759">
    <property type="component" value="Unassembled WGS sequence"/>
</dbReference>
<feature type="chain" id="PRO_5046982704" evidence="1">
    <location>
        <begin position="19"/>
        <end position="127"/>
    </location>
</feature>
<dbReference type="EMBL" id="JAVDTT010000001">
    <property type="protein sequence ID" value="MDR6840474.1"/>
    <property type="molecule type" value="Genomic_DNA"/>
</dbReference>
<comment type="caution">
    <text evidence="2">The sequence shown here is derived from an EMBL/GenBank/DDBJ whole genome shotgun (WGS) entry which is preliminary data.</text>
</comment>
<protein>
    <submittedName>
        <fullName evidence="2">Uncharacterized protein</fullName>
    </submittedName>
</protein>
<dbReference type="RefSeq" id="WP_310090358.1">
    <property type="nucleotide sequence ID" value="NZ_JAVDTT010000001.1"/>
</dbReference>
<accession>A0ABU1RNX4</accession>
<evidence type="ECO:0000313" key="3">
    <source>
        <dbReference type="Proteomes" id="UP001254759"/>
    </source>
</evidence>